<dbReference type="AlphaFoldDB" id="F2UHG4"/>
<dbReference type="PANTHER" id="PTHR48067:SF1">
    <property type="entry name" value="GPI-ANCHOR TRANSAMIDASE"/>
    <property type="match status" value="1"/>
</dbReference>
<dbReference type="GO" id="GO:0003923">
    <property type="term" value="F:GPI-anchor transamidase activity"/>
    <property type="evidence" value="ECO:0007669"/>
    <property type="project" value="InterPro"/>
</dbReference>
<dbReference type="PANTHER" id="PTHR48067">
    <property type="entry name" value="GPI-ANCHOR TRANSAMIDASE"/>
    <property type="match status" value="1"/>
</dbReference>
<dbReference type="Proteomes" id="UP000007799">
    <property type="component" value="Unassembled WGS sequence"/>
</dbReference>
<dbReference type="OrthoDB" id="192611at2759"/>
<evidence type="ECO:0000256" key="2">
    <source>
        <dbReference type="ARBA" id="ARBA00009941"/>
    </source>
</evidence>
<proteinExistence type="inferred from homology"/>
<dbReference type="Pfam" id="PF01650">
    <property type="entry name" value="Peptidase_C13"/>
    <property type="match status" value="1"/>
</dbReference>
<dbReference type="GO" id="GO:0042765">
    <property type="term" value="C:GPI-anchor transamidase complex"/>
    <property type="evidence" value="ECO:0007669"/>
    <property type="project" value="InterPro"/>
</dbReference>
<dbReference type="EMBL" id="GL832974">
    <property type="protein sequence ID" value="EGD76563.1"/>
    <property type="molecule type" value="Genomic_DNA"/>
</dbReference>
<keyword evidence="3" id="KW-0337">GPI-anchor biosynthesis</keyword>
<evidence type="ECO:0000256" key="3">
    <source>
        <dbReference type="ARBA" id="ARBA00022502"/>
    </source>
</evidence>
<protein>
    <recommendedName>
        <fullName evidence="7">GPI-anchor transamidase</fullName>
    </recommendedName>
</protein>
<dbReference type="InterPro" id="IPR001096">
    <property type="entry name" value="Peptidase_C13"/>
</dbReference>
<dbReference type="UniPathway" id="UPA00196"/>
<dbReference type="GO" id="GO:0006508">
    <property type="term" value="P:proteolysis"/>
    <property type="evidence" value="ECO:0007669"/>
    <property type="project" value="InterPro"/>
</dbReference>
<comment type="pathway">
    <text evidence="1">Glycolipid biosynthesis; glycosylphosphatidylinositol-anchor biosynthesis.</text>
</comment>
<dbReference type="STRING" id="946362.F2UHG4"/>
<sequence>MMSRSKTQHKAGVNAVLVAVVVLVLAGSLGCAVEGSRRPRNTATGEAHGDNWAVIVSTSMYWYNYRHTSNALVFYHTVKRLGIPDSNILLFLGEDHACNPRNRRPASIYSSAALQPSTAVYDEEIEVDFRGTEVTADTFIRVMTGRVSAKLPASKQLRSGPDSNIFVFMTGHGGVDFLKFRDTHVISGAELGDMFYTMHEKRRYKQVLFILETCHSESMLEHIRSPNILSIGSSSKHEDSYSRSSSPELGVMMVDEFTGASMPFLSQLTTQSRATAADYFAHVRRSRLTSHPVIRATTFPRSPAKVLLTDFLASTPVIWPLDDEIQQHLPTLALTTA</sequence>
<accession>F2UHG4</accession>
<dbReference type="GO" id="GO:0006506">
    <property type="term" value="P:GPI anchor biosynthetic process"/>
    <property type="evidence" value="ECO:0007669"/>
    <property type="project" value="UniProtKB-UniPathway"/>
</dbReference>
<evidence type="ECO:0000256" key="1">
    <source>
        <dbReference type="ARBA" id="ARBA00004687"/>
    </source>
</evidence>
<dbReference type="RefSeq" id="XP_004991477.1">
    <property type="nucleotide sequence ID" value="XM_004991420.1"/>
</dbReference>
<dbReference type="Gene3D" id="3.40.50.1460">
    <property type="match status" value="1"/>
</dbReference>
<dbReference type="InterPro" id="IPR028361">
    <property type="entry name" value="GPI_transamidase"/>
</dbReference>
<evidence type="ECO:0000313" key="5">
    <source>
        <dbReference type="EMBL" id="EGD76563.1"/>
    </source>
</evidence>
<dbReference type="FunCoup" id="F2UHG4">
    <property type="interactions" value="829"/>
</dbReference>
<dbReference type="PROSITE" id="PS51257">
    <property type="entry name" value="PROKAR_LIPOPROTEIN"/>
    <property type="match status" value="1"/>
</dbReference>
<dbReference type="PRINTS" id="PR00776">
    <property type="entry name" value="HEMOGLOBNASE"/>
</dbReference>
<dbReference type="OMA" id="VMESQFP"/>
<dbReference type="MEROPS" id="C13.005"/>
<keyword evidence="4" id="KW-0732">Signal</keyword>
<evidence type="ECO:0000313" key="6">
    <source>
        <dbReference type="Proteomes" id="UP000007799"/>
    </source>
</evidence>
<evidence type="ECO:0000256" key="4">
    <source>
        <dbReference type="ARBA" id="ARBA00022729"/>
    </source>
</evidence>
<organism evidence="6">
    <name type="scientific">Salpingoeca rosetta (strain ATCC 50818 / BSB-021)</name>
    <dbReference type="NCBI Taxonomy" id="946362"/>
    <lineage>
        <taxon>Eukaryota</taxon>
        <taxon>Choanoflagellata</taxon>
        <taxon>Craspedida</taxon>
        <taxon>Salpingoecidae</taxon>
        <taxon>Salpingoeca</taxon>
    </lineage>
</organism>
<dbReference type="eggNOG" id="KOG1349">
    <property type="taxonomic scope" value="Eukaryota"/>
</dbReference>
<keyword evidence="6" id="KW-1185">Reference proteome</keyword>
<dbReference type="GO" id="GO:0016255">
    <property type="term" value="P:attachment of GPI anchor to protein"/>
    <property type="evidence" value="ECO:0007669"/>
    <property type="project" value="InterPro"/>
</dbReference>
<dbReference type="KEGG" id="sre:PTSG_07678"/>
<name>F2UHG4_SALR5</name>
<comment type="similarity">
    <text evidence="2">Belongs to the peptidase C13 family.</text>
</comment>
<evidence type="ECO:0008006" key="7">
    <source>
        <dbReference type="Google" id="ProtNLM"/>
    </source>
</evidence>
<dbReference type="GeneID" id="16072037"/>
<gene>
    <name evidence="5" type="ORF">PTSG_07678</name>
</gene>
<dbReference type="InParanoid" id="F2UHG4"/>
<reference evidence="5" key="1">
    <citation type="submission" date="2009-08" db="EMBL/GenBank/DDBJ databases">
        <title>Annotation of Salpingoeca rosetta.</title>
        <authorList>
            <consortium name="The Broad Institute Genome Sequencing Platform"/>
            <person name="Russ C."/>
            <person name="Cuomo C."/>
            <person name="Burger G."/>
            <person name="Gray M.W."/>
            <person name="Holland P.W.H."/>
            <person name="King N."/>
            <person name="Lang F.B.F."/>
            <person name="Roger A.J."/>
            <person name="Ruiz-Trillo I."/>
            <person name="Young S.K."/>
            <person name="Zeng Q."/>
            <person name="Gargeya S."/>
            <person name="Alvarado L."/>
            <person name="Berlin A."/>
            <person name="Chapman S.B."/>
            <person name="Chen Z."/>
            <person name="Freedman E."/>
            <person name="Gellesch M."/>
            <person name="Goldberg J."/>
            <person name="Griggs A."/>
            <person name="Gujja S."/>
            <person name="Heilman E."/>
            <person name="Heiman D."/>
            <person name="Howarth C."/>
            <person name="Mehta T."/>
            <person name="Neiman D."/>
            <person name="Pearson M."/>
            <person name="Roberts A."/>
            <person name="Saif S."/>
            <person name="Shea T."/>
            <person name="Shenoy N."/>
            <person name="Sisk P."/>
            <person name="Stolte C."/>
            <person name="Sykes S."/>
            <person name="White J."/>
            <person name="Yandava C."/>
            <person name="Haas B."/>
            <person name="Nusbaum C."/>
            <person name="Birren B."/>
        </authorList>
    </citation>
    <scope>NUCLEOTIDE SEQUENCE [LARGE SCALE GENOMIC DNA]</scope>
    <source>
        <strain evidence="5">ATCC 50818</strain>
    </source>
</reference>